<accession>A0ABN3IRR5</accession>
<organism evidence="5 6">
    <name type="scientific">Actinomadura vinacea</name>
    <dbReference type="NCBI Taxonomy" id="115336"/>
    <lineage>
        <taxon>Bacteria</taxon>
        <taxon>Bacillati</taxon>
        <taxon>Actinomycetota</taxon>
        <taxon>Actinomycetes</taxon>
        <taxon>Streptosporangiales</taxon>
        <taxon>Thermomonosporaceae</taxon>
        <taxon>Actinomadura</taxon>
    </lineage>
</organism>
<dbReference type="Gene3D" id="3.90.850.10">
    <property type="entry name" value="Fumarylacetoacetase-like, C-terminal domain"/>
    <property type="match status" value="1"/>
</dbReference>
<comment type="similarity">
    <text evidence="1">Belongs to the FAH family.</text>
</comment>
<protein>
    <recommendedName>
        <fullName evidence="4">Fumarylacetoacetase-like C-terminal domain-containing protein</fullName>
    </recommendedName>
</protein>
<dbReference type="Proteomes" id="UP001501231">
    <property type="component" value="Unassembled WGS sequence"/>
</dbReference>
<dbReference type="SUPFAM" id="SSF56529">
    <property type="entry name" value="FAH"/>
    <property type="match status" value="1"/>
</dbReference>
<feature type="region of interest" description="Disordered" evidence="3">
    <location>
        <begin position="244"/>
        <end position="266"/>
    </location>
</feature>
<evidence type="ECO:0000313" key="6">
    <source>
        <dbReference type="Proteomes" id="UP001501231"/>
    </source>
</evidence>
<sequence>MDEGDGWRRARRAASLLEVIRGDRPRAGERLPGRPRYALPFRPVMIYGIGLNYRDTVEEMGWEIPARPYLFPKLPSSAIGDGEPIRIDDTVTRRADWEAELALIIGRTCRHVRPEHALAQVFGYTTANDVSARDLQAEDGQWLRGKGLDTFCPLGPLVVTADEVADPQDLRVRTWVNGTRMQDGTTADMIFPVAELIAYCSRFFTLYPGDVILTGTPAGCGDFRRPRLSLRPGDHVEVEIGGIGRLGNPVEEDGPTGGREVSSLAQ</sequence>
<dbReference type="PANTHER" id="PTHR42796">
    <property type="entry name" value="FUMARYLACETOACETATE HYDROLASE DOMAIN-CONTAINING PROTEIN 2A-RELATED"/>
    <property type="match status" value="1"/>
</dbReference>
<evidence type="ECO:0000259" key="4">
    <source>
        <dbReference type="Pfam" id="PF01557"/>
    </source>
</evidence>
<proteinExistence type="inferred from homology"/>
<feature type="domain" description="Fumarylacetoacetase-like C-terminal" evidence="4">
    <location>
        <begin position="46"/>
        <end position="250"/>
    </location>
</feature>
<evidence type="ECO:0000256" key="3">
    <source>
        <dbReference type="SAM" id="MobiDB-lite"/>
    </source>
</evidence>
<dbReference type="InterPro" id="IPR036663">
    <property type="entry name" value="Fumarylacetoacetase_C_sf"/>
</dbReference>
<name>A0ABN3IRR5_9ACTN</name>
<dbReference type="InterPro" id="IPR051121">
    <property type="entry name" value="FAH"/>
</dbReference>
<dbReference type="PANTHER" id="PTHR42796:SF4">
    <property type="entry name" value="FUMARYLACETOACETATE HYDROLASE DOMAIN-CONTAINING PROTEIN 2A"/>
    <property type="match status" value="1"/>
</dbReference>
<evidence type="ECO:0000256" key="2">
    <source>
        <dbReference type="ARBA" id="ARBA00022723"/>
    </source>
</evidence>
<dbReference type="Pfam" id="PF01557">
    <property type="entry name" value="FAA_hydrolase"/>
    <property type="match status" value="1"/>
</dbReference>
<dbReference type="InterPro" id="IPR011234">
    <property type="entry name" value="Fumarylacetoacetase-like_C"/>
</dbReference>
<reference evidence="5 6" key="1">
    <citation type="journal article" date="2019" name="Int. J. Syst. Evol. Microbiol.">
        <title>The Global Catalogue of Microorganisms (GCM) 10K type strain sequencing project: providing services to taxonomists for standard genome sequencing and annotation.</title>
        <authorList>
            <consortium name="The Broad Institute Genomics Platform"/>
            <consortium name="The Broad Institute Genome Sequencing Center for Infectious Disease"/>
            <person name="Wu L."/>
            <person name="Ma J."/>
        </authorList>
    </citation>
    <scope>NUCLEOTIDE SEQUENCE [LARGE SCALE GENOMIC DNA]</scope>
    <source>
        <strain evidence="5 6">JCM 3325</strain>
    </source>
</reference>
<comment type="caution">
    <text evidence="5">The sequence shown here is derived from an EMBL/GenBank/DDBJ whole genome shotgun (WGS) entry which is preliminary data.</text>
</comment>
<gene>
    <name evidence="5" type="ORF">GCM10010191_19510</name>
</gene>
<keyword evidence="6" id="KW-1185">Reference proteome</keyword>
<evidence type="ECO:0000256" key="1">
    <source>
        <dbReference type="ARBA" id="ARBA00010211"/>
    </source>
</evidence>
<keyword evidence="2" id="KW-0479">Metal-binding</keyword>
<dbReference type="EMBL" id="BAAARW010000006">
    <property type="protein sequence ID" value="GAA2410664.1"/>
    <property type="molecule type" value="Genomic_DNA"/>
</dbReference>
<evidence type="ECO:0000313" key="5">
    <source>
        <dbReference type="EMBL" id="GAA2410664.1"/>
    </source>
</evidence>